<dbReference type="GO" id="GO:0016746">
    <property type="term" value="F:acyltransferase activity"/>
    <property type="evidence" value="ECO:0007669"/>
    <property type="project" value="UniProtKB-KW"/>
</dbReference>
<keyword evidence="3" id="KW-0012">Acyltransferase</keyword>
<proteinExistence type="inferred from homology"/>
<comment type="similarity">
    <text evidence="1">Belongs to the plant acyltransferase family.</text>
</comment>
<keyword evidence="5" id="KW-1185">Reference proteome</keyword>
<accession>A0AAE1T1R8</accession>
<dbReference type="Pfam" id="PF02458">
    <property type="entry name" value="Transferase"/>
    <property type="match status" value="1"/>
</dbReference>
<evidence type="ECO:0000256" key="3">
    <source>
        <dbReference type="ARBA" id="ARBA00023315"/>
    </source>
</evidence>
<protein>
    <submittedName>
        <fullName evidence="4">Uncharacterized protein</fullName>
    </submittedName>
</protein>
<evidence type="ECO:0000256" key="1">
    <source>
        <dbReference type="ARBA" id="ARBA00009861"/>
    </source>
</evidence>
<name>A0AAE1T1R8_9SOLA</name>
<organism evidence="4 5">
    <name type="scientific">Anisodus tanguticus</name>
    <dbReference type="NCBI Taxonomy" id="243964"/>
    <lineage>
        <taxon>Eukaryota</taxon>
        <taxon>Viridiplantae</taxon>
        <taxon>Streptophyta</taxon>
        <taxon>Embryophyta</taxon>
        <taxon>Tracheophyta</taxon>
        <taxon>Spermatophyta</taxon>
        <taxon>Magnoliopsida</taxon>
        <taxon>eudicotyledons</taxon>
        <taxon>Gunneridae</taxon>
        <taxon>Pentapetalae</taxon>
        <taxon>asterids</taxon>
        <taxon>lamiids</taxon>
        <taxon>Solanales</taxon>
        <taxon>Solanaceae</taxon>
        <taxon>Solanoideae</taxon>
        <taxon>Hyoscyameae</taxon>
        <taxon>Anisodus</taxon>
    </lineage>
</organism>
<gene>
    <name evidence="4" type="ORF">RND71_002367</name>
</gene>
<sequence>MERKVEIISQELIKPIVPQTCESYNLSVLDQLAPQTHIVYLLYYPHDQDSTNLSTRSLQLKNSLSKILVNFYPFAGRLINDNTSIRCNSNDDDIVVVFIEAFAHTTNSKTFSGHILGCSVSHKLADAASVCAFVRCWAKATMLASGNVSPAL</sequence>
<keyword evidence="2" id="KW-0808">Transferase</keyword>
<comment type="caution">
    <text evidence="4">The sequence shown here is derived from an EMBL/GenBank/DDBJ whole genome shotgun (WGS) entry which is preliminary data.</text>
</comment>
<evidence type="ECO:0000313" key="5">
    <source>
        <dbReference type="Proteomes" id="UP001291623"/>
    </source>
</evidence>
<dbReference type="Proteomes" id="UP001291623">
    <property type="component" value="Unassembled WGS sequence"/>
</dbReference>
<dbReference type="InterPro" id="IPR023213">
    <property type="entry name" value="CAT-like_dom_sf"/>
</dbReference>
<evidence type="ECO:0000313" key="4">
    <source>
        <dbReference type="EMBL" id="KAK4380505.1"/>
    </source>
</evidence>
<dbReference type="EMBL" id="JAVYJV010000001">
    <property type="protein sequence ID" value="KAK4380505.1"/>
    <property type="molecule type" value="Genomic_DNA"/>
</dbReference>
<dbReference type="PANTHER" id="PTHR31623">
    <property type="entry name" value="F21J9.9"/>
    <property type="match status" value="1"/>
</dbReference>
<dbReference type="Gene3D" id="3.30.559.10">
    <property type="entry name" value="Chloramphenicol acetyltransferase-like domain"/>
    <property type="match status" value="2"/>
</dbReference>
<dbReference type="AlphaFoldDB" id="A0AAE1T1R8"/>
<reference evidence="4" key="1">
    <citation type="submission" date="2023-12" db="EMBL/GenBank/DDBJ databases">
        <title>Genome assembly of Anisodus tanguticus.</title>
        <authorList>
            <person name="Wang Y.-J."/>
        </authorList>
    </citation>
    <scope>NUCLEOTIDE SEQUENCE</scope>
    <source>
        <strain evidence="4">KB-2021</strain>
        <tissue evidence="4">Leaf</tissue>
    </source>
</reference>
<dbReference type="PANTHER" id="PTHR31623:SF123">
    <property type="entry name" value="VINORINE SYNTHASE-LIKE"/>
    <property type="match status" value="1"/>
</dbReference>
<evidence type="ECO:0000256" key="2">
    <source>
        <dbReference type="ARBA" id="ARBA00022679"/>
    </source>
</evidence>